<dbReference type="Pfam" id="PF13843">
    <property type="entry name" value="DDE_Tnp_1_7"/>
    <property type="match status" value="1"/>
</dbReference>
<keyword evidence="3" id="KW-1185">Reference proteome</keyword>
<dbReference type="PANTHER" id="PTHR46599">
    <property type="entry name" value="PIGGYBAC TRANSPOSABLE ELEMENT-DERIVED PROTEIN 4"/>
    <property type="match status" value="1"/>
</dbReference>
<dbReference type="InterPro" id="IPR029526">
    <property type="entry name" value="PGBD"/>
</dbReference>
<feature type="domain" description="PiggyBac transposable element-derived protein" evidence="1">
    <location>
        <begin position="12"/>
        <end position="165"/>
    </location>
</feature>
<dbReference type="OrthoDB" id="6751067at2759"/>
<dbReference type="PANTHER" id="PTHR46599:SF3">
    <property type="entry name" value="PIGGYBAC TRANSPOSABLE ELEMENT-DERIVED PROTEIN 4"/>
    <property type="match status" value="1"/>
</dbReference>
<reference evidence="2 3" key="1">
    <citation type="submission" date="2019-05" db="EMBL/GenBank/DDBJ databases">
        <title>Another draft genome of Portunus trituberculatus and its Hox gene families provides insights of decapod evolution.</title>
        <authorList>
            <person name="Jeong J.-H."/>
            <person name="Song I."/>
            <person name="Kim S."/>
            <person name="Choi T."/>
            <person name="Kim D."/>
            <person name="Ryu S."/>
            <person name="Kim W."/>
        </authorList>
    </citation>
    <scope>NUCLEOTIDE SEQUENCE [LARGE SCALE GENOMIC DNA]</scope>
    <source>
        <tissue evidence="2">Muscle</tissue>
    </source>
</reference>
<dbReference type="AlphaFoldDB" id="A0A5B7E5K1"/>
<evidence type="ECO:0000313" key="3">
    <source>
        <dbReference type="Proteomes" id="UP000324222"/>
    </source>
</evidence>
<gene>
    <name evidence="2" type="primary">PGBD4_13</name>
    <name evidence="2" type="ORF">E2C01_021815</name>
</gene>
<protein>
    <submittedName>
        <fullName evidence="2">PiggyBac transposable element-derived protein 4</fullName>
    </submittedName>
</protein>
<proteinExistence type="predicted"/>
<accession>A0A5B7E5K1</accession>
<dbReference type="EMBL" id="VSRR010001941">
    <property type="protein sequence ID" value="MPC28607.1"/>
    <property type="molecule type" value="Genomic_DNA"/>
</dbReference>
<name>A0A5B7E5K1_PORTR</name>
<comment type="caution">
    <text evidence="2">The sequence shown here is derived from an EMBL/GenBank/DDBJ whole genome shotgun (WGS) entry which is preliminary data.</text>
</comment>
<evidence type="ECO:0000259" key="1">
    <source>
        <dbReference type="Pfam" id="PF13843"/>
    </source>
</evidence>
<sequence>MSPEGDLAMLKSELVLVYLMHSLLNKGRHVVLDNWYTSLQLAEYLLERNTLTTGTIRGNRVRLKMLPVKHWPRNNVLVTKFNDHRVVHVITTKYDGGFVEKTRHLRGGDIEMVKKKPTVIQRYNEQMGAVDIVDQLLEPYDLTRKSTAWFKKLGIHMVSRMVLNARIIYQILHRSLLSRIRNSPKWASKEANFLNRALVRPDLSP</sequence>
<evidence type="ECO:0000313" key="2">
    <source>
        <dbReference type="EMBL" id="MPC28607.1"/>
    </source>
</evidence>
<organism evidence="2 3">
    <name type="scientific">Portunus trituberculatus</name>
    <name type="common">Swimming crab</name>
    <name type="synonym">Neptunus trituberculatus</name>
    <dbReference type="NCBI Taxonomy" id="210409"/>
    <lineage>
        <taxon>Eukaryota</taxon>
        <taxon>Metazoa</taxon>
        <taxon>Ecdysozoa</taxon>
        <taxon>Arthropoda</taxon>
        <taxon>Crustacea</taxon>
        <taxon>Multicrustacea</taxon>
        <taxon>Malacostraca</taxon>
        <taxon>Eumalacostraca</taxon>
        <taxon>Eucarida</taxon>
        <taxon>Decapoda</taxon>
        <taxon>Pleocyemata</taxon>
        <taxon>Brachyura</taxon>
        <taxon>Eubrachyura</taxon>
        <taxon>Portunoidea</taxon>
        <taxon>Portunidae</taxon>
        <taxon>Portuninae</taxon>
        <taxon>Portunus</taxon>
    </lineage>
</organism>
<dbReference type="Proteomes" id="UP000324222">
    <property type="component" value="Unassembled WGS sequence"/>
</dbReference>